<dbReference type="EMBL" id="BSYO01000022">
    <property type="protein sequence ID" value="GMH21182.1"/>
    <property type="molecule type" value="Genomic_DNA"/>
</dbReference>
<evidence type="ECO:0000313" key="2">
    <source>
        <dbReference type="Proteomes" id="UP001279734"/>
    </source>
</evidence>
<dbReference type="AlphaFoldDB" id="A0AAD3T341"/>
<dbReference type="Proteomes" id="UP001279734">
    <property type="component" value="Unassembled WGS sequence"/>
</dbReference>
<proteinExistence type="predicted"/>
<organism evidence="1 2">
    <name type="scientific">Nepenthes gracilis</name>
    <name type="common">Slender pitcher plant</name>
    <dbReference type="NCBI Taxonomy" id="150966"/>
    <lineage>
        <taxon>Eukaryota</taxon>
        <taxon>Viridiplantae</taxon>
        <taxon>Streptophyta</taxon>
        <taxon>Embryophyta</taxon>
        <taxon>Tracheophyta</taxon>
        <taxon>Spermatophyta</taxon>
        <taxon>Magnoliopsida</taxon>
        <taxon>eudicotyledons</taxon>
        <taxon>Gunneridae</taxon>
        <taxon>Pentapetalae</taxon>
        <taxon>Caryophyllales</taxon>
        <taxon>Nepenthaceae</taxon>
        <taxon>Nepenthes</taxon>
    </lineage>
</organism>
<protein>
    <submittedName>
        <fullName evidence="1">Uncharacterized protein</fullName>
    </submittedName>
</protein>
<gene>
    <name evidence="1" type="ORF">Nepgr_023024</name>
</gene>
<evidence type="ECO:0000313" key="1">
    <source>
        <dbReference type="EMBL" id="GMH21182.1"/>
    </source>
</evidence>
<comment type="caution">
    <text evidence="1">The sequence shown here is derived from an EMBL/GenBank/DDBJ whole genome shotgun (WGS) entry which is preliminary data.</text>
</comment>
<reference evidence="1" key="1">
    <citation type="submission" date="2023-05" db="EMBL/GenBank/DDBJ databases">
        <title>Nepenthes gracilis genome sequencing.</title>
        <authorList>
            <person name="Fukushima K."/>
        </authorList>
    </citation>
    <scope>NUCLEOTIDE SEQUENCE</scope>
    <source>
        <strain evidence="1">SING2019-196</strain>
    </source>
</reference>
<keyword evidence="2" id="KW-1185">Reference proteome</keyword>
<accession>A0AAD3T341</accession>
<name>A0AAD3T341_NEPGR</name>
<sequence length="85" mass="9786">MLRSCSSSIYLDVIDDVKLSLMLEFSMRLVLAAHRGELDWSAVIPGRRLRWLEALEKWWLFWYCGMDAARVIGPACRRDAGGLKI</sequence>